<dbReference type="Proteomes" id="UP000051655">
    <property type="component" value="Unassembled WGS sequence"/>
</dbReference>
<keyword evidence="2" id="KW-1185">Reference proteome</keyword>
<reference evidence="1 2" key="1">
    <citation type="journal article" date="2015" name="Genome Announc.">
        <title>Expanding the biotechnology potential of lactobacilli through comparative genomics of 213 strains and associated genera.</title>
        <authorList>
            <person name="Sun Z."/>
            <person name="Harris H.M."/>
            <person name="McCann A."/>
            <person name="Guo C."/>
            <person name="Argimon S."/>
            <person name="Zhang W."/>
            <person name="Yang X."/>
            <person name="Jeffery I.B."/>
            <person name="Cooney J.C."/>
            <person name="Kagawa T.F."/>
            <person name="Liu W."/>
            <person name="Song Y."/>
            <person name="Salvetti E."/>
            <person name="Wrobel A."/>
            <person name="Rasinkangas P."/>
            <person name="Parkhill J."/>
            <person name="Rea M.C."/>
            <person name="O'Sullivan O."/>
            <person name="Ritari J."/>
            <person name="Douillard F.P."/>
            <person name="Paul Ross R."/>
            <person name="Yang R."/>
            <person name="Briner A.E."/>
            <person name="Felis G.E."/>
            <person name="de Vos W.M."/>
            <person name="Barrangou R."/>
            <person name="Klaenhammer T.R."/>
            <person name="Caufield P.W."/>
            <person name="Cui Y."/>
            <person name="Zhang H."/>
            <person name="O'Toole P.W."/>
        </authorList>
    </citation>
    <scope>NUCLEOTIDE SEQUENCE [LARGE SCALE GENOMIC DNA]</scope>
    <source>
        <strain evidence="1 2">DSM 20593</strain>
    </source>
</reference>
<protein>
    <submittedName>
        <fullName evidence="1">Uncharacterized protein</fullName>
    </submittedName>
</protein>
<dbReference type="PATRIC" id="fig|1616.3.peg.1229"/>
<evidence type="ECO:0000313" key="1">
    <source>
        <dbReference type="EMBL" id="KRN74690.1"/>
    </source>
</evidence>
<name>A0A0R2JBM7_9LACO</name>
<dbReference type="AlphaFoldDB" id="A0A0R2JBM7"/>
<dbReference type="OrthoDB" id="2146056at2"/>
<dbReference type="EMBL" id="JQBP01000007">
    <property type="protein sequence ID" value="KRN74690.1"/>
    <property type="molecule type" value="Genomic_DNA"/>
</dbReference>
<comment type="caution">
    <text evidence="1">The sequence shown here is derived from an EMBL/GenBank/DDBJ whole genome shotgun (WGS) entry which is preliminary data.</text>
</comment>
<sequence>MTEHPFEFQTWDTYLEGLNHQEIPWQLGPDGAEHPQYPTELLNLINAFTHSDYFDQNFKRTLYQKGFDKMITEDDLRALASETDTDFFTLRAVVSMLINNEHYFEGLWAAMATNGLLQTFLRQIHAKTPADFPIW</sequence>
<dbReference type="STRING" id="1616.IV73_GL001196"/>
<proteinExistence type="predicted"/>
<gene>
    <name evidence="1" type="ORF">IV73_GL001196</name>
</gene>
<evidence type="ECO:0000313" key="2">
    <source>
        <dbReference type="Proteomes" id="UP000051655"/>
    </source>
</evidence>
<accession>A0A0R2JBM7</accession>
<organism evidence="1 2">
    <name type="scientific">Weissella kandleri</name>
    <dbReference type="NCBI Taxonomy" id="1616"/>
    <lineage>
        <taxon>Bacteria</taxon>
        <taxon>Bacillati</taxon>
        <taxon>Bacillota</taxon>
        <taxon>Bacilli</taxon>
        <taxon>Lactobacillales</taxon>
        <taxon>Lactobacillaceae</taxon>
        <taxon>Weissella</taxon>
    </lineage>
</organism>
<dbReference type="RefSeq" id="WP_057756226.1">
    <property type="nucleotide sequence ID" value="NZ_JQBP01000007.1"/>
</dbReference>